<evidence type="ECO:0000256" key="2">
    <source>
        <dbReference type="ARBA" id="ARBA00022603"/>
    </source>
</evidence>
<dbReference type="GO" id="GO:0005737">
    <property type="term" value="C:cytoplasm"/>
    <property type="evidence" value="ECO:0007669"/>
    <property type="project" value="UniProtKB-ARBA"/>
</dbReference>
<dbReference type="GeneID" id="102362594"/>
<dbReference type="FunFam" id="3.40.50.150:FF:000150">
    <property type="entry name" value="methyltransferase-like protein 13 isoform X1"/>
    <property type="match status" value="1"/>
</dbReference>
<feature type="domain" description="Methyltransferase type 11" evidence="7">
    <location>
        <begin position="54"/>
        <end position="158"/>
    </location>
</feature>
<dbReference type="OrthoDB" id="411785at2759"/>
<dbReference type="InterPro" id="IPR013216">
    <property type="entry name" value="Methyltransf_11"/>
</dbReference>
<dbReference type="GO" id="GO:0032259">
    <property type="term" value="P:methylation"/>
    <property type="evidence" value="ECO:0007669"/>
    <property type="project" value="UniProtKB-KW"/>
</dbReference>
<keyword evidence="2" id="KW-0489">Methyltransferase</keyword>
<dbReference type="STRING" id="7897.ENSLACP00000013488"/>
<dbReference type="EMBL" id="AFYH01093876">
    <property type="status" value="NOT_ANNOTATED_CDS"/>
    <property type="molecule type" value="Genomic_DNA"/>
</dbReference>
<keyword evidence="4" id="KW-0511">Multifunctional enzyme</keyword>
<dbReference type="InterPro" id="IPR051419">
    <property type="entry name" value="Lys/N-term_MeTrsfase_sf"/>
</dbReference>
<dbReference type="HOGENOM" id="CLU_010025_1_0_1"/>
<keyword evidence="3" id="KW-0808">Transferase</keyword>
<protein>
    <recommendedName>
        <fullName evidence="5">eEF1A lysine and N-terminal methyltransferase</fullName>
    </recommendedName>
    <alternativeName>
        <fullName evidence="6">Methyltransferase-like protein 13</fullName>
    </alternativeName>
</protein>
<dbReference type="CTD" id="51603"/>
<sequence>MDLLPKSAQEFNSAEYWEKFFKKRGERSFEWYGSYVDLCGVLHKYIKPKDKVLVIGCGNSELSEQMYDVGYQDIINIDISKVVINQMKERNSTKRPKMAYVKMDMMQMEFEDSQFQVALDKGTLDAILTDESEKTLENVDRMFMEIGRVLQVGGRYICISLAQEHILKKAVGYFSQEGWVVRVHQITESEEAVAEKQFIMPIFVFVFTKFKKIPGANLKILEICADEQDKPIRLETSESLISAVKERQQYALLRNQLNKKTSSTRETVSLDLCEKSTSKPRYSLVVVDSPVGKPSPTNRFAIFIIPQGRETEWLFGTDEGRKQLAQSAGFRRLLVVSLHRDQDYAGMQSIQSELSGKVMELAPPGLPHNQQVPFLSMGGDIGIRIVQHSGTSQLSGDYVVEDVKGEDGKFFRRLVFLSNMNVVQSEARLIAPSPQKAQKKNKRSKRKQQQCLEEKSPCLKDLHVDQSYLCCEHHKVMIAGLTLLREVEAENQLSMLVVGLGGGSLPLFIHDYFRQTSIDAVEIDPSMLEVATQWFGFTQDERMKVHIADGLDYINSLAENGNCCYNVIMFDVDSKDLTLGMSCPPPAFVEETILQKVKRLLTPQGIFILNLVCRDCALKTRVIDTVKRIFSLVYLQKIEDEVNEILFCAVDAGLAAAGDELVSRARSVEQRLKKAGLPQDSTYCLSDMLKTMKSL</sequence>
<dbReference type="FunFam" id="3.40.50.150:FF:000110">
    <property type="entry name" value="methyltransferase-like protein 13 isoform X1"/>
    <property type="match status" value="1"/>
</dbReference>
<keyword evidence="9" id="KW-1185">Reference proteome</keyword>
<dbReference type="InParanoid" id="H3AV17"/>
<dbReference type="GO" id="GO:0008168">
    <property type="term" value="F:methyltransferase activity"/>
    <property type="evidence" value="ECO:0007669"/>
    <property type="project" value="UniProtKB-KW"/>
</dbReference>
<name>H3AV17_LATCH</name>
<dbReference type="InterPro" id="IPR029063">
    <property type="entry name" value="SAM-dependent_MTases_sf"/>
</dbReference>
<comment type="similarity">
    <text evidence="1">Belongs to the methyltransferase superfamily.</text>
</comment>
<dbReference type="eggNOG" id="KOG2352">
    <property type="taxonomic scope" value="Eukaryota"/>
</dbReference>
<evidence type="ECO:0000256" key="3">
    <source>
        <dbReference type="ARBA" id="ARBA00022679"/>
    </source>
</evidence>
<dbReference type="Pfam" id="PF01564">
    <property type="entry name" value="Spermine_synth"/>
    <property type="match status" value="1"/>
</dbReference>
<evidence type="ECO:0000313" key="8">
    <source>
        <dbReference type="Ensembl" id="ENSLACP00000013488.1"/>
    </source>
</evidence>
<evidence type="ECO:0000256" key="1">
    <source>
        <dbReference type="ARBA" id="ARBA00008361"/>
    </source>
</evidence>
<dbReference type="Pfam" id="PF08241">
    <property type="entry name" value="Methyltransf_11"/>
    <property type="match status" value="1"/>
</dbReference>
<dbReference type="KEGG" id="lcm:102362594"/>
<dbReference type="EMBL" id="AFYH01093875">
    <property type="status" value="NOT_ANNOTATED_CDS"/>
    <property type="molecule type" value="Genomic_DNA"/>
</dbReference>
<dbReference type="SUPFAM" id="SSF53335">
    <property type="entry name" value="S-adenosyl-L-methionine-dependent methyltransferases"/>
    <property type="match status" value="2"/>
</dbReference>
<dbReference type="AlphaFoldDB" id="H3AV17"/>
<dbReference type="PANTHER" id="PTHR12176">
    <property type="entry name" value="SAM-DEPENDENT METHYLTRANSFERASE SUPERFAMILY PROTEIN"/>
    <property type="match status" value="1"/>
</dbReference>
<accession>H3AV17</accession>
<dbReference type="Proteomes" id="UP000008672">
    <property type="component" value="Unassembled WGS sequence"/>
</dbReference>
<evidence type="ECO:0000256" key="5">
    <source>
        <dbReference type="ARBA" id="ARBA00071300"/>
    </source>
</evidence>
<organism evidence="8 9">
    <name type="scientific">Latimeria chalumnae</name>
    <name type="common">Coelacanth</name>
    <dbReference type="NCBI Taxonomy" id="7897"/>
    <lineage>
        <taxon>Eukaryota</taxon>
        <taxon>Metazoa</taxon>
        <taxon>Chordata</taxon>
        <taxon>Craniata</taxon>
        <taxon>Vertebrata</taxon>
        <taxon>Euteleostomi</taxon>
        <taxon>Coelacanthiformes</taxon>
        <taxon>Coelacanthidae</taxon>
        <taxon>Latimeria</taxon>
    </lineage>
</organism>
<reference evidence="9" key="1">
    <citation type="submission" date="2011-08" db="EMBL/GenBank/DDBJ databases">
        <title>The draft genome of Latimeria chalumnae.</title>
        <authorList>
            <person name="Di Palma F."/>
            <person name="Alfoldi J."/>
            <person name="Johnson J."/>
            <person name="Berlin A."/>
            <person name="Gnerre S."/>
            <person name="Jaffe D."/>
            <person name="MacCallum I."/>
            <person name="Young S."/>
            <person name="Walker B.J."/>
            <person name="Lander E."/>
            <person name="Lindblad-Toh K."/>
        </authorList>
    </citation>
    <scope>NUCLEOTIDE SEQUENCE [LARGE SCALE GENOMIC DNA]</scope>
    <source>
        <strain evidence="9">Wild caught</strain>
    </source>
</reference>
<evidence type="ECO:0000259" key="7">
    <source>
        <dbReference type="Pfam" id="PF08241"/>
    </source>
</evidence>
<gene>
    <name evidence="8" type="primary">METTL13</name>
</gene>
<proteinExistence type="inferred from homology"/>
<dbReference type="GeneTree" id="ENSGT00510000047399"/>
<evidence type="ECO:0000313" key="9">
    <source>
        <dbReference type="Proteomes" id="UP000008672"/>
    </source>
</evidence>
<dbReference type="CDD" id="cd02440">
    <property type="entry name" value="AdoMet_MTases"/>
    <property type="match status" value="1"/>
</dbReference>
<dbReference type="Ensembl" id="ENSLACT00000013584.1">
    <property type="protein sequence ID" value="ENSLACP00000013488.1"/>
    <property type="gene ID" value="ENSLACG00000011875.1"/>
</dbReference>
<dbReference type="EMBL" id="AFYH01093877">
    <property type="status" value="NOT_ANNOTATED_CDS"/>
    <property type="molecule type" value="Genomic_DNA"/>
</dbReference>
<evidence type="ECO:0000256" key="6">
    <source>
        <dbReference type="ARBA" id="ARBA00081503"/>
    </source>
</evidence>
<dbReference type="OMA" id="FEWYGAF"/>
<dbReference type="RefSeq" id="XP_005998583.1">
    <property type="nucleotide sequence ID" value="XM_005998521.3"/>
</dbReference>
<reference evidence="8" key="3">
    <citation type="submission" date="2025-09" db="UniProtKB">
        <authorList>
            <consortium name="Ensembl"/>
        </authorList>
    </citation>
    <scope>IDENTIFICATION</scope>
</reference>
<dbReference type="Gene3D" id="3.40.50.150">
    <property type="entry name" value="Vaccinia Virus protein VP39"/>
    <property type="match status" value="2"/>
</dbReference>
<dbReference type="Bgee" id="ENSLACG00000011875">
    <property type="expression patterns" value="Expressed in muscle tissue and 3 other cell types or tissues"/>
</dbReference>
<dbReference type="EMBL" id="AFYH01093878">
    <property type="status" value="NOT_ANNOTATED_CDS"/>
    <property type="molecule type" value="Genomic_DNA"/>
</dbReference>
<dbReference type="PANTHER" id="PTHR12176:SF78">
    <property type="entry name" value="EEF1A LYSINE AND N-TERMINAL METHYLTRANSFERASE"/>
    <property type="match status" value="1"/>
</dbReference>
<reference evidence="8" key="2">
    <citation type="submission" date="2025-08" db="UniProtKB">
        <authorList>
            <consortium name="Ensembl"/>
        </authorList>
    </citation>
    <scope>IDENTIFICATION</scope>
</reference>
<evidence type="ECO:0000256" key="4">
    <source>
        <dbReference type="ARBA" id="ARBA00023268"/>
    </source>
</evidence>
<dbReference type="FunCoup" id="H3AV17">
    <property type="interactions" value="4272"/>
</dbReference>